<dbReference type="EMBL" id="JAUIZM010000001">
    <property type="protein sequence ID" value="KAK1402517.1"/>
    <property type="molecule type" value="Genomic_DNA"/>
</dbReference>
<accession>A0AAD8JDT7</accession>
<sequence>MYFKADCVARELLSWVEDSKKGGDILSLVEKEPEREKNSVKSEKKEGEKELEGEKNTKPEEDEGEKELKTELAALENLLKRATKCLHDEVKTHQYSQVPTKDRTDFRNELKYEADMLNTAKKGLAIDAESKIVGAKMTSLKLINRDALRKAFKHLTENPFKDDEHFAGHIITLILPLS</sequence>
<protein>
    <submittedName>
        <fullName evidence="2">Uncharacterized protein</fullName>
    </submittedName>
</protein>
<dbReference type="Proteomes" id="UP001237642">
    <property type="component" value="Unassembled WGS sequence"/>
</dbReference>
<dbReference type="AlphaFoldDB" id="A0AAD8JDT7"/>
<organism evidence="2 3">
    <name type="scientific">Heracleum sosnowskyi</name>
    <dbReference type="NCBI Taxonomy" id="360622"/>
    <lineage>
        <taxon>Eukaryota</taxon>
        <taxon>Viridiplantae</taxon>
        <taxon>Streptophyta</taxon>
        <taxon>Embryophyta</taxon>
        <taxon>Tracheophyta</taxon>
        <taxon>Spermatophyta</taxon>
        <taxon>Magnoliopsida</taxon>
        <taxon>eudicotyledons</taxon>
        <taxon>Gunneridae</taxon>
        <taxon>Pentapetalae</taxon>
        <taxon>asterids</taxon>
        <taxon>campanulids</taxon>
        <taxon>Apiales</taxon>
        <taxon>Apiaceae</taxon>
        <taxon>Apioideae</taxon>
        <taxon>apioid superclade</taxon>
        <taxon>Tordylieae</taxon>
        <taxon>Tordyliinae</taxon>
        <taxon>Heracleum</taxon>
    </lineage>
</organism>
<reference evidence="2" key="1">
    <citation type="submission" date="2023-02" db="EMBL/GenBank/DDBJ databases">
        <title>Genome of toxic invasive species Heracleum sosnowskyi carries increased number of genes despite the absence of recent whole-genome duplications.</title>
        <authorList>
            <person name="Schelkunov M."/>
            <person name="Shtratnikova V."/>
            <person name="Makarenko M."/>
            <person name="Klepikova A."/>
            <person name="Omelchenko D."/>
            <person name="Novikova G."/>
            <person name="Obukhova E."/>
            <person name="Bogdanov V."/>
            <person name="Penin A."/>
            <person name="Logacheva M."/>
        </authorList>
    </citation>
    <scope>NUCLEOTIDE SEQUENCE</scope>
    <source>
        <strain evidence="2">Hsosn_3</strain>
        <tissue evidence="2">Leaf</tissue>
    </source>
</reference>
<keyword evidence="3" id="KW-1185">Reference proteome</keyword>
<comment type="caution">
    <text evidence="2">The sequence shown here is derived from an EMBL/GenBank/DDBJ whole genome shotgun (WGS) entry which is preliminary data.</text>
</comment>
<evidence type="ECO:0000313" key="2">
    <source>
        <dbReference type="EMBL" id="KAK1402517.1"/>
    </source>
</evidence>
<feature type="compositionally biased region" description="Basic and acidic residues" evidence="1">
    <location>
        <begin position="27"/>
        <end position="59"/>
    </location>
</feature>
<name>A0AAD8JDT7_9APIA</name>
<reference evidence="2" key="2">
    <citation type="submission" date="2023-05" db="EMBL/GenBank/DDBJ databases">
        <authorList>
            <person name="Schelkunov M.I."/>
        </authorList>
    </citation>
    <scope>NUCLEOTIDE SEQUENCE</scope>
    <source>
        <strain evidence="2">Hsosn_3</strain>
        <tissue evidence="2">Leaf</tissue>
    </source>
</reference>
<evidence type="ECO:0000313" key="3">
    <source>
        <dbReference type="Proteomes" id="UP001237642"/>
    </source>
</evidence>
<evidence type="ECO:0000256" key="1">
    <source>
        <dbReference type="SAM" id="MobiDB-lite"/>
    </source>
</evidence>
<gene>
    <name evidence="2" type="ORF">POM88_002122</name>
</gene>
<proteinExistence type="predicted"/>
<feature type="region of interest" description="Disordered" evidence="1">
    <location>
        <begin position="27"/>
        <end position="67"/>
    </location>
</feature>